<name>A0A182NXC3_9DIPT</name>
<feature type="region of interest" description="Disordered" evidence="1">
    <location>
        <begin position="134"/>
        <end position="185"/>
    </location>
</feature>
<sequence>MMPHILSILLNSGDLQTVPSIVRRIAHFNINPKRSEKDAQISVKQALQRAIEIGIVRENNKRNAYGLTNKWFTPETQRFHAQLHEVVQSMHLDFNDSTVETQASGQQMECMGPGMGQRRSPAQIRAIAIYRRMREQREREEREAAARAKERRNSKSRSRSRTRRASSGTRSRSKRRSSTRSRSRS</sequence>
<dbReference type="AlphaFoldDB" id="A0A182NXC3"/>
<feature type="compositionally biased region" description="Basic residues" evidence="1">
    <location>
        <begin position="171"/>
        <end position="185"/>
    </location>
</feature>
<evidence type="ECO:0000313" key="3">
    <source>
        <dbReference type="Proteomes" id="UP000075884"/>
    </source>
</evidence>
<proteinExistence type="predicted"/>
<reference evidence="2" key="2">
    <citation type="submission" date="2020-05" db="UniProtKB">
        <authorList>
            <consortium name="EnsemblMetazoa"/>
        </authorList>
    </citation>
    <scope>IDENTIFICATION</scope>
    <source>
        <strain evidence="2">WRAIR2</strain>
    </source>
</reference>
<protein>
    <submittedName>
        <fullName evidence="2">Uncharacterized protein</fullName>
    </submittedName>
</protein>
<keyword evidence="3" id="KW-1185">Reference proteome</keyword>
<feature type="compositionally biased region" description="Basic residues" evidence="1">
    <location>
        <begin position="154"/>
        <end position="164"/>
    </location>
</feature>
<feature type="compositionally biased region" description="Basic and acidic residues" evidence="1">
    <location>
        <begin position="134"/>
        <end position="153"/>
    </location>
</feature>
<dbReference type="Proteomes" id="UP000075884">
    <property type="component" value="Unassembled WGS sequence"/>
</dbReference>
<dbReference type="VEuPathDB" id="VectorBase:ADIR014506"/>
<accession>A0A182NXC3</accession>
<evidence type="ECO:0000313" key="2">
    <source>
        <dbReference type="EnsemblMetazoa" id="ADIR014506-PA"/>
    </source>
</evidence>
<dbReference type="EnsemblMetazoa" id="ADIR014506-RA">
    <property type="protein sequence ID" value="ADIR014506-PA"/>
    <property type="gene ID" value="ADIR014506"/>
</dbReference>
<evidence type="ECO:0000256" key="1">
    <source>
        <dbReference type="SAM" id="MobiDB-lite"/>
    </source>
</evidence>
<reference evidence="3" key="1">
    <citation type="submission" date="2013-03" db="EMBL/GenBank/DDBJ databases">
        <title>The Genome Sequence of Anopheles dirus WRAIR2.</title>
        <authorList>
            <consortium name="The Broad Institute Genomics Platform"/>
            <person name="Neafsey D.E."/>
            <person name="Walton C."/>
            <person name="Walker B."/>
            <person name="Young S.K."/>
            <person name="Zeng Q."/>
            <person name="Gargeya S."/>
            <person name="Fitzgerald M."/>
            <person name="Haas B."/>
            <person name="Abouelleil A."/>
            <person name="Allen A.W."/>
            <person name="Alvarado L."/>
            <person name="Arachchi H.M."/>
            <person name="Berlin A.M."/>
            <person name="Chapman S.B."/>
            <person name="Gainer-Dewar J."/>
            <person name="Goldberg J."/>
            <person name="Griggs A."/>
            <person name="Gujja S."/>
            <person name="Hansen M."/>
            <person name="Howarth C."/>
            <person name="Imamovic A."/>
            <person name="Ireland A."/>
            <person name="Larimer J."/>
            <person name="McCowan C."/>
            <person name="Murphy C."/>
            <person name="Pearson M."/>
            <person name="Poon T.W."/>
            <person name="Priest M."/>
            <person name="Roberts A."/>
            <person name="Saif S."/>
            <person name="Shea T."/>
            <person name="Sisk P."/>
            <person name="Sykes S."/>
            <person name="Wortman J."/>
            <person name="Nusbaum C."/>
            <person name="Birren B."/>
        </authorList>
    </citation>
    <scope>NUCLEOTIDE SEQUENCE [LARGE SCALE GENOMIC DNA]</scope>
    <source>
        <strain evidence="3">WRAIR2</strain>
    </source>
</reference>
<organism evidence="2 3">
    <name type="scientific">Anopheles dirus</name>
    <dbReference type="NCBI Taxonomy" id="7168"/>
    <lineage>
        <taxon>Eukaryota</taxon>
        <taxon>Metazoa</taxon>
        <taxon>Ecdysozoa</taxon>
        <taxon>Arthropoda</taxon>
        <taxon>Hexapoda</taxon>
        <taxon>Insecta</taxon>
        <taxon>Pterygota</taxon>
        <taxon>Neoptera</taxon>
        <taxon>Endopterygota</taxon>
        <taxon>Diptera</taxon>
        <taxon>Nematocera</taxon>
        <taxon>Culicoidea</taxon>
        <taxon>Culicidae</taxon>
        <taxon>Anophelinae</taxon>
        <taxon>Anopheles</taxon>
    </lineage>
</organism>